<comment type="caution">
    <text evidence="3">The sequence shown here is derived from an EMBL/GenBank/DDBJ whole genome shotgun (WGS) entry which is preliminary data.</text>
</comment>
<dbReference type="RefSeq" id="WP_203919374.1">
    <property type="nucleotide sequence ID" value="NZ_BONZ01000038.1"/>
</dbReference>
<sequence>MTHHTADIVVRIVIVAGMVGCFGYAYLAGRDRGARPLPDGEPAEPTVPPTARRHGDPVPLRRSARRHHTGACAHTVSRQATDRPGSS</sequence>
<proteinExistence type="predicted"/>
<feature type="compositionally biased region" description="Polar residues" evidence="1">
    <location>
        <begin position="76"/>
        <end position="87"/>
    </location>
</feature>
<keyword evidence="2" id="KW-0472">Membrane</keyword>
<evidence type="ECO:0000313" key="4">
    <source>
        <dbReference type="Proteomes" id="UP000642748"/>
    </source>
</evidence>
<protein>
    <submittedName>
        <fullName evidence="3">Uncharacterized protein</fullName>
    </submittedName>
</protein>
<keyword evidence="4" id="KW-1185">Reference proteome</keyword>
<dbReference type="Proteomes" id="UP000642748">
    <property type="component" value="Unassembled WGS sequence"/>
</dbReference>
<accession>A0A8J3QTK8</accession>
<reference evidence="3" key="1">
    <citation type="submission" date="2021-01" db="EMBL/GenBank/DDBJ databases">
        <title>Whole genome shotgun sequence of Rugosimonospora africana NBRC 104875.</title>
        <authorList>
            <person name="Komaki H."/>
            <person name="Tamura T."/>
        </authorList>
    </citation>
    <scope>NUCLEOTIDE SEQUENCE</scope>
    <source>
        <strain evidence="3">NBRC 104875</strain>
    </source>
</reference>
<feature type="region of interest" description="Disordered" evidence="1">
    <location>
        <begin position="32"/>
        <end position="87"/>
    </location>
</feature>
<dbReference type="EMBL" id="BONZ01000038">
    <property type="protein sequence ID" value="GIH15742.1"/>
    <property type="molecule type" value="Genomic_DNA"/>
</dbReference>
<organism evidence="3 4">
    <name type="scientific">Rugosimonospora africana</name>
    <dbReference type="NCBI Taxonomy" id="556532"/>
    <lineage>
        <taxon>Bacteria</taxon>
        <taxon>Bacillati</taxon>
        <taxon>Actinomycetota</taxon>
        <taxon>Actinomycetes</taxon>
        <taxon>Micromonosporales</taxon>
        <taxon>Micromonosporaceae</taxon>
        <taxon>Rugosimonospora</taxon>
    </lineage>
</organism>
<evidence type="ECO:0000313" key="3">
    <source>
        <dbReference type="EMBL" id="GIH15742.1"/>
    </source>
</evidence>
<evidence type="ECO:0000256" key="1">
    <source>
        <dbReference type="SAM" id="MobiDB-lite"/>
    </source>
</evidence>
<feature type="transmembrane region" description="Helical" evidence="2">
    <location>
        <begin position="6"/>
        <end position="27"/>
    </location>
</feature>
<dbReference type="AlphaFoldDB" id="A0A8J3QTK8"/>
<evidence type="ECO:0000256" key="2">
    <source>
        <dbReference type="SAM" id="Phobius"/>
    </source>
</evidence>
<gene>
    <name evidence="3" type="ORF">Raf01_39140</name>
</gene>
<keyword evidence="2" id="KW-0812">Transmembrane</keyword>
<keyword evidence="2" id="KW-1133">Transmembrane helix</keyword>
<name>A0A8J3QTK8_9ACTN</name>